<keyword evidence="3" id="KW-1185">Reference proteome</keyword>
<feature type="region of interest" description="Disordered" evidence="1">
    <location>
        <begin position="22"/>
        <end position="45"/>
    </location>
</feature>
<evidence type="ECO:0000313" key="3">
    <source>
        <dbReference type="Proteomes" id="UP000696413"/>
    </source>
</evidence>
<organism evidence="2 3">
    <name type="scientific">Mycolicibacterium goodii</name>
    <name type="common">Mycobacterium goodii</name>
    <dbReference type="NCBI Taxonomy" id="134601"/>
    <lineage>
        <taxon>Bacteria</taxon>
        <taxon>Bacillati</taxon>
        <taxon>Actinomycetota</taxon>
        <taxon>Actinomycetes</taxon>
        <taxon>Mycobacteriales</taxon>
        <taxon>Mycobacteriaceae</taxon>
        <taxon>Mycolicibacterium</taxon>
    </lineage>
</organism>
<gene>
    <name evidence="2" type="ORF">KL859_18885</name>
</gene>
<sequence length="320" mass="34667">MAVVLAIALTAVVTVLIIRPDSGTSTAQGNPDTTNPEFASASDNGPITIITDDPTCNAWGRIAREYSDATQAEGWGDRDYTTPVSSWTPEQRQMYEAVGKAMTRAAEQTIALSKQTPHRVMRELYQQFIAYAQKFTSKLPSYSDSDDNIAVATDAFMIAAANICSAIDYGTAQAIGPQVTAAAPGPTATSKPLDATNPSILMPKVNTICSEWASLVTKYSDATAEWRALDRRIPAKEWTREYRSVNQSVADIMTANAHEMEQLGRQASDSTVEDIAILAAQYQRGFVKAIPTYAPADNLLAESATQLMRTVNWACKAVEP</sequence>
<dbReference type="Proteomes" id="UP000696413">
    <property type="component" value="Unassembled WGS sequence"/>
</dbReference>
<evidence type="ECO:0008006" key="4">
    <source>
        <dbReference type="Google" id="ProtNLM"/>
    </source>
</evidence>
<dbReference type="EMBL" id="JAHBOM010000013">
    <property type="protein sequence ID" value="MBU8824926.1"/>
    <property type="molecule type" value="Genomic_DNA"/>
</dbReference>
<proteinExistence type="predicted"/>
<accession>A0ABS6HQF5</accession>
<protein>
    <recommendedName>
        <fullName evidence="4">Secreted protein</fullName>
    </recommendedName>
</protein>
<comment type="caution">
    <text evidence="2">The sequence shown here is derived from an EMBL/GenBank/DDBJ whole genome shotgun (WGS) entry which is preliminary data.</text>
</comment>
<evidence type="ECO:0000256" key="1">
    <source>
        <dbReference type="SAM" id="MobiDB-lite"/>
    </source>
</evidence>
<evidence type="ECO:0000313" key="2">
    <source>
        <dbReference type="EMBL" id="MBU8824926.1"/>
    </source>
</evidence>
<dbReference type="RefSeq" id="WP_083631594.1">
    <property type="nucleotide sequence ID" value="NZ_JAHBOL010000042.1"/>
</dbReference>
<name>A0ABS6HQF5_MYCGD</name>
<reference evidence="2 3" key="1">
    <citation type="submission" date="2021-05" db="EMBL/GenBank/DDBJ databases">
        <title>Draft Genome Sequences of Clinical Respiratory Isolates of Mycobacterium goodii Recovered in Ireland.</title>
        <authorList>
            <person name="Flanagan P.R."/>
            <person name="Mok S."/>
            <person name="Roycroft E."/>
            <person name="Rogers T.R."/>
            <person name="Fitzgibbon M."/>
        </authorList>
    </citation>
    <scope>NUCLEOTIDE SEQUENCE [LARGE SCALE GENOMIC DNA]</scope>
    <source>
        <strain evidence="2 3">14IE55</strain>
    </source>
</reference>